<sequence length="77" mass="9512">MKTEDYYTDEVLKRRRRLLHGRGAETKTKTTTWTRKKTEDYYTYEVLKTKTEDYYTDKGRCSRRKNTDEEIKMKKED</sequence>
<protein>
    <submittedName>
        <fullName evidence="1">Uncharacterized protein</fullName>
    </submittedName>
</protein>
<dbReference type="OrthoDB" id="429533at2759"/>
<gene>
    <name evidence="1" type="ORF">APLA_LOCUS12635</name>
</gene>
<evidence type="ECO:0000313" key="2">
    <source>
        <dbReference type="Proteomes" id="UP000494256"/>
    </source>
</evidence>
<evidence type="ECO:0000313" key="1">
    <source>
        <dbReference type="EMBL" id="CAB3249001.1"/>
    </source>
</evidence>
<dbReference type="EMBL" id="CADEBD010000344">
    <property type="protein sequence ID" value="CAB3249001.1"/>
    <property type="molecule type" value="Genomic_DNA"/>
</dbReference>
<comment type="caution">
    <text evidence="1">The sequence shown here is derived from an EMBL/GenBank/DDBJ whole genome shotgun (WGS) entry which is preliminary data.</text>
</comment>
<organism evidence="1 2">
    <name type="scientific">Arctia plantaginis</name>
    <name type="common">Wood tiger moth</name>
    <name type="synonym">Phalaena plantaginis</name>
    <dbReference type="NCBI Taxonomy" id="874455"/>
    <lineage>
        <taxon>Eukaryota</taxon>
        <taxon>Metazoa</taxon>
        <taxon>Ecdysozoa</taxon>
        <taxon>Arthropoda</taxon>
        <taxon>Hexapoda</taxon>
        <taxon>Insecta</taxon>
        <taxon>Pterygota</taxon>
        <taxon>Neoptera</taxon>
        <taxon>Endopterygota</taxon>
        <taxon>Lepidoptera</taxon>
        <taxon>Glossata</taxon>
        <taxon>Ditrysia</taxon>
        <taxon>Noctuoidea</taxon>
        <taxon>Erebidae</taxon>
        <taxon>Arctiinae</taxon>
        <taxon>Arctia</taxon>
    </lineage>
</organism>
<proteinExistence type="predicted"/>
<dbReference type="Proteomes" id="UP000494256">
    <property type="component" value="Unassembled WGS sequence"/>
</dbReference>
<reference evidence="1 2" key="1">
    <citation type="submission" date="2020-04" db="EMBL/GenBank/DDBJ databases">
        <authorList>
            <person name="Wallbank WR R."/>
            <person name="Pardo Diaz C."/>
            <person name="Kozak K."/>
            <person name="Martin S."/>
            <person name="Jiggins C."/>
            <person name="Moest M."/>
            <person name="Warren A I."/>
            <person name="Byers J.R.P. K."/>
            <person name="Montejo-Kovacevich G."/>
            <person name="Yen C E."/>
        </authorList>
    </citation>
    <scope>NUCLEOTIDE SEQUENCE [LARGE SCALE GENOMIC DNA]</scope>
</reference>
<accession>A0A8S1APS7</accession>
<dbReference type="AlphaFoldDB" id="A0A8S1APS7"/>
<name>A0A8S1APS7_ARCPL</name>